<evidence type="ECO:0000313" key="1">
    <source>
        <dbReference type="EMBL" id="SFT51146.1"/>
    </source>
</evidence>
<dbReference type="STRING" id="1296565.SAMN05660657_01192"/>
<dbReference type="AlphaFoldDB" id="A0A1I6YKY9"/>
<gene>
    <name evidence="1" type="ORF">SAMN05660657_01192</name>
</gene>
<evidence type="ECO:0000313" key="2">
    <source>
        <dbReference type="Proteomes" id="UP000199546"/>
    </source>
</evidence>
<protein>
    <submittedName>
        <fullName evidence="1">Uncharacterized protein</fullName>
    </submittedName>
</protein>
<dbReference type="Proteomes" id="UP000199546">
    <property type="component" value="Unassembled WGS sequence"/>
</dbReference>
<keyword evidence="2" id="KW-1185">Reference proteome</keyword>
<dbReference type="EMBL" id="FPBA01000003">
    <property type="protein sequence ID" value="SFT51146.1"/>
    <property type="molecule type" value="Genomic_DNA"/>
</dbReference>
<accession>A0A1I6YKY9</accession>
<name>A0A1I6YKY9_9ACTN</name>
<proteinExistence type="predicted"/>
<sequence length="141" mass="14904">MPRGLWAGVGLAVGLVAGAGLVEAYHWLEDDSSRRHVDLGRFVDSGGDPSALPGGRWATDEVCDEEVPCIQAVRSDALTVYRFADRDEAVALARSFAGEAHLSGWIVVRFEPGALTAAERVSFASDLDCIDVGVAEGGLEC</sequence>
<reference evidence="2" key="1">
    <citation type="submission" date="2016-10" db="EMBL/GenBank/DDBJ databases">
        <authorList>
            <person name="Varghese N."/>
            <person name="Submissions S."/>
        </authorList>
    </citation>
    <scope>NUCLEOTIDE SEQUENCE [LARGE SCALE GENOMIC DNA]</scope>
    <source>
        <strain evidence="2">DSM 46136</strain>
    </source>
</reference>
<organism evidence="1 2">
    <name type="scientific">Geodermatophilus amargosae</name>
    <dbReference type="NCBI Taxonomy" id="1296565"/>
    <lineage>
        <taxon>Bacteria</taxon>
        <taxon>Bacillati</taxon>
        <taxon>Actinomycetota</taxon>
        <taxon>Actinomycetes</taxon>
        <taxon>Geodermatophilales</taxon>
        <taxon>Geodermatophilaceae</taxon>
        <taxon>Geodermatophilus</taxon>
    </lineage>
</organism>